<reference evidence="2 3" key="1">
    <citation type="journal article" date="2013" name="Genome Biol.">
        <title>Comparative genomics of the core and accessory genomes of 48 Sinorhizobium strains comprising five genospecies.</title>
        <authorList>
            <person name="Sugawara M."/>
            <person name="Epstein B."/>
            <person name="Badgley B.D."/>
            <person name="Unno T."/>
            <person name="Xu L."/>
            <person name="Reese J."/>
            <person name="Gyaneshwar P."/>
            <person name="Denny R."/>
            <person name="Mudge J."/>
            <person name="Bharti A.K."/>
            <person name="Farmer A.D."/>
            <person name="May G.D."/>
            <person name="Woodward J.E."/>
            <person name="Medigue C."/>
            <person name="Vallenet D."/>
            <person name="Lajus A."/>
            <person name="Rouy Z."/>
            <person name="Martinez-Vaz B."/>
            <person name="Tiffin P."/>
            <person name="Young N.D."/>
            <person name="Sadowsky M.J."/>
        </authorList>
    </citation>
    <scope>NUCLEOTIDE SEQUENCE [LARGE SCALE GENOMIC DNA]</scope>
    <source>
        <strain evidence="2 3">USDA4894</strain>
    </source>
</reference>
<dbReference type="Proteomes" id="UP000439983">
    <property type="component" value="Unassembled WGS sequence"/>
</dbReference>
<sequence>MTPNDTDTARPSQPTPIGQNQRVVESRDLFRGDSEILISHDGTIYRMRITRQGKLILNK</sequence>
<protein>
    <submittedName>
        <fullName evidence="2">Hemin uptake protein HemP</fullName>
    </submittedName>
</protein>
<dbReference type="AlphaFoldDB" id="A0A6N7LEL8"/>
<dbReference type="Pfam" id="PF10636">
    <property type="entry name" value="hemP"/>
    <property type="match status" value="1"/>
</dbReference>
<comment type="caution">
    <text evidence="2">The sequence shown here is derived from an EMBL/GenBank/DDBJ whole genome shotgun (WGS) entry which is preliminary data.</text>
</comment>
<name>A0A6N7LEL8_SINTE</name>
<feature type="region of interest" description="Disordered" evidence="1">
    <location>
        <begin position="1"/>
        <end position="26"/>
    </location>
</feature>
<dbReference type="Gene3D" id="2.10.70.10">
    <property type="entry name" value="Complement Module, domain 1"/>
    <property type="match status" value="1"/>
</dbReference>
<dbReference type="RefSeq" id="WP_184108863.1">
    <property type="nucleotide sequence ID" value="NZ_CP121659.1"/>
</dbReference>
<evidence type="ECO:0000313" key="2">
    <source>
        <dbReference type="EMBL" id="MQX15365.1"/>
    </source>
</evidence>
<dbReference type="EMBL" id="WITC01000037">
    <property type="protein sequence ID" value="MQX15365.1"/>
    <property type="molecule type" value="Genomic_DNA"/>
</dbReference>
<proteinExistence type="predicted"/>
<dbReference type="InterPro" id="IPR019600">
    <property type="entry name" value="Hemin_uptake_protein_HemP"/>
</dbReference>
<accession>A0A6N7LEL8</accession>
<feature type="compositionally biased region" description="Polar residues" evidence="1">
    <location>
        <begin position="1"/>
        <end position="23"/>
    </location>
</feature>
<keyword evidence="3" id="KW-1185">Reference proteome</keyword>
<evidence type="ECO:0000313" key="3">
    <source>
        <dbReference type="Proteomes" id="UP000439983"/>
    </source>
</evidence>
<gene>
    <name evidence="2" type="primary">hemP</name>
    <name evidence="2" type="ORF">GHK62_11455</name>
</gene>
<evidence type="ECO:0000256" key="1">
    <source>
        <dbReference type="SAM" id="MobiDB-lite"/>
    </source>
</evidence>
<organism evidence="2 3">
    <name type="scientific">Sinorhizobium terangae</name>
    <dbReference type="NCBI Taxonomy" id="110322"/>
    <lineage>
        <taxon>Bacteria</taxon>
        <taxon>Pseudomonadati</taxon>
        <taxon>Pseudomonadota</taxon>
        <taxon>Alphaproteobacteria</taxon>
        <taxon>Hyphomicrobiales</taxon>
        <taxon>Rhizobiaceae</taxon>
        <taxon>Sinorhizobium/Ensifer group</taxon>
        <taxon>Sinorhizobium</taxon>
    </lineage>
</organism>